<sequence>MNESLEHRFIETIRKEKIIAIIRGLSCETIGERIPDLYKGGIRILEVTLNTPDADGIIRKLIREYDETLWIGAGTVLDMEDAEKARQAGARFFVSPHLDEEVIHYGRKHDIPVIPGAFTPTEILRADQAGASLVKVFPSRTLGPSYIKDLQGPLPGIPLMATGGVNEANAREYLQAGATAVGIGSGLFPKGGSESENRDQIHKTLGQLMNAVHS</sequence>
<evidence type="ECO:0000256" key="3">
    <source>
        <dbReference type="ARBA" id="ARBA00011233"/>
    </source>
</evidence>
<evidence type="ECO:0000256" key="4">
    <source>
        <dbReference type="ARBA" id="ARBA00023239"/>
    </source>
</evidence>
<proteinExistence type="inferred from homology"/>
<reference evidence="6 7" key="1">
    <citation type="submission" date="2017-07" db="EMBL/GenBank/DDBJ databases">
        <title>The genome sequence of Paludifilum halophilum highlights mechanisms for microbial adaptation to high salt environemnts.</title>
        <authorList>
            <person name="Belbahri L."/>
        </authorList>
    </citation>
    <scope>NUCLEOTIDE SEQUENCE [LARGE SCALE GENOMIC DNA]</scope>
    <source>
        <strain evidence="6 7">DSM 102817</strain>
    </source>
</reference>
<evidence type="ECO:0008006" key="8">
    <source>
        <dbReference type="Google" id="ProtNLM"/>
    </source>
</evidence>
<dbReference type="OrthoDB" id="9802667at2"/>
<keyword evidence="4" id="KW-0456">Lyase</keyword>
<dbReference type="SUPFAM" id="SSF51569">
    <property type="entry name" value="Aldolase"/>
    <property type="match status" value="1"/>
</dbReference>
<dbReference type="EMBL" id="NOWF01000009">
    <property type="protein sequence ID" value="OYD06702.1"/>
    <property type="molecule type" value="Genomic_DNA"/>
</dbReference>
<dbReference type="Pfam" id="PF01081">
    <property type="entry name" value="Aldolase"/>
    <property type="match status" value="1"/>
</dbReference>
<dbReference type="RefSeq" id="WP_094265266.1">
    <property type="nucleotide sequence ID" value="NZ_NOWF01000009.1"/>
</dbReference>
<evidence type="ECO:0000313" key="6">
    <source>
        <dbReference type="EMBL" id="OYD06702.1"/>
    </source>
</evidence>
<evidence type="ECO:0000313" key="7">
    <source>
        <dbReference type="Proteomes" id="UP000215459"/>
    </source>
</evidence>
<evidence type="ECO:0000256" key="2">
    <source>
        <dbReference type="ARBA" id="ARBA00006906"/>
    </source>
</evidence>
<dbReference type="PANTHER" id="PTHR30246">
    <property type="entry name" value="2-KETO-3-DEOXY-6-PHOSPHOGLUCONATE ALDOLASE"/>
    <property type="match status" value="1"/>
</dbReference>
<dbReference type="GO" id="GO:0016829">
    <property type="term" value="F:lyase activity"/>
    <property type="evidence" value="ECO:0007669"/>
    <property type="project" value="UniProtKB-KW"/>
</dbReference>
<dbReference type="InterPro" id="IPR013785">
    <property type="entry name" value="Aldolase_TIM"/>
</dbReference>
<dbReference type="AlphaFoldDB" id="A0A235B390"/>
<dbReference type="NCBIfam" id="TIGR01182">
    <property type="entry name" value="eda"/>
    <property type="match status" value="1"/>
</dbReference>
<dbReference type="CDD" id="cd00452">
    <property type="entry name" value="KDPG_aldolase"/>
    <property type="match status" value="1"/>
</dbReference>
<dbReference type="PANTHER" id="PTHR30246:SF1">
    <property type="entry name" value="2-DEHYDRO-3-DEOXY-6-PHOSPHOGALACTONATE ALDOLASE-RELATED"/>
    <property type="match status" value="1"/>
</dbReference>
<evidence type="ECO:0000256" key="5">
    <source>
        <dbReference type="ARBA" id="ARBA00023277"/>
    </source>
</evidence>
<keyword evidence="5" id="KW-0119">Carbohydrate metabolism</keyword>
<dbReference type="InterPro" id="IPR000887">
    <property type="entry name" value="Aldlse_KDPG_KHG"/>
</dbReference>
<protein>
    <recommendedName>
        <fullName evidence="8">2-dehydro-3-deoxyphosphogluconate aldolase</fullName>
    </recommendedName>
</protein>
<comment type="similarity">
    <text evidence="2">Belongs to the KHG/KDPG aldolase family.</text>
</comment>
<organism evidence="6 7">
    <name type="scientific">Paludifilum halophilum</name>
    <dbReference type="NCBI Taxonomy" id="1642702"/>
    <lineage>
        <taxon>Bacteria</taxon>
        <taxon>Bacillati</taxon>
        <taxon>Bacillota</taxon>
        <taxon>Bacilli</taxon>
        <taxon>Bacillales</taxon>
        <taxon>Thermoactinomycetaceae</taxon>
        <taxon>Paludifilum</taxon>
    </lineage>
</organism>
<dbReference type="Gene3D" id="3.20.20.70">
    <property type="entry name" value="Aldolase class I"/>
    <property type="match status" value="1"/>
</dbReference>
<keyword evidence="7" id="KW-1185">Reference proteome</keyword>
<comment type="pathway">
    <text evidence="1">Carbohydrate acid metabolism.</text>
</comment>
<evidence type="ECO:0000256" key="1">
    <source>
        <dbReference type="ARBA" id="ARBA00004761"/>
    </source>
</evidence>
<name>A0A235B390_9BACL</name>
<accession>A0A235B390</accession>
<comment type="subunit">
    <text evidence="3">Homotrimer.</text>
</comment>
<gene>
    <name evidence="6" type="ORF">CHM34_14060</name>
</gene>
<comment type="caution">
    <text evidence="6">The sequence shown here is derived from an EMBL/GenBank/DDBJ whole genome shotgun (WGS) entry which is preliminary data.</text>
</comment>
<dbReference type="Proteomes" id="UP000215459">
    <property type="component" value="Unassembled WGS sequence"/>
</dbReference>